<feature type="domain" description="Histidine kinase" evidence="9">
    <location>
        <begin position="221"/>
        <end position="410"/>
    </location>
</feature>
<keyword evidence="7 8" id="KW-1133">Transmembrane helix</keyword>
<dbReference type="InterPro" id="IPR036890">
    <property type="entry name" value="HATPase_C_sf"/>
</dbReference>
<dbReference type="GO" id="GO:0005886">
    <property type="term" value="C:plasma membrane"/>
    <property type="evidence" value="ECO:0007669"/>
    <property type="project" value="TreeGrafter"/>
</dbReference>
<gene>
    <name evidence="10" type="ORF">H8R25_16345</name>
</gene>
<accession>A0A923N2D6</accession>
<dbReference type="Gene3D" id="3.30.565.10">
    <property type="entry name" value="Histidine kinase-like ATPase, C-terminal domain"/>
    <property type="match status" value="1"/>
</dbReference>
<dbReference type="EC" id="2.7.13.3" evidence="2"/>
<keyword evidence="5 8" id="KW-0812">Transmembrane</keyword>
<evidence type="ECO:0000256" key="5">
    <source>
        <dbReference type="ARBA" id="ARBA00022692"/>
    </source>
</evidence>
<evidence type="ECO:0000256" key="2">
    <source>
        <dbReference type="ARBA" id="ARBA00012438"/>
    </source>
</evidence>
<evidence type="ECO:0000313" key="10">
    <source>
        <dbReference type="EMBL" id="MBC5845992.1"/>
    </source>
</evidence>
<dbReference type="Proteomes" id="UP000641454">
    <property type="component" value="Unassembled WGS sequence"/>
</dbReference>
<evidence type="ECO:0000256" key="8">
    <source>
        <dbReference type="SAM" id="Phobius"/>
    </source>
</evidence>
<evidence type="ECO:0000313" key="11">
    <source>
        <dbReference type="Proteomes" id="UP000641454"/>
    </source>
</evidence>
<name>A0A923N2D6_9FLAO</name>
<dbReference type="InterPro" id="IPR005467">
    <property type="entry name" value="His_kinase_dom"/>
</dbReference>
<dbReference type="InterPro" id="IPR003594">
    <property type="entry name" value="HATPase_dom"/>
</dbReference>
<protein>
    <recommendedName>
        <fullName evidence="2">histidine kinase</fullName>
        <ecNumber evidence="2">2.7.13.3</ecNumber>
    </recommendedName>
</protein>
<reference evidence="10 11" key="1">
    <citation type="submission" date="2020-08" db="EMBL/GenBank/DDBJ databases">
        <title>Description of novel Flavobacterium F-392 isolate.</title>
        <authorList>
            <person name="Saticioglu I.B."/>
            <person name="Duman M."/>
            <person name="Altun S."/>
        </authorList>
    </citation>
    <scope>NUCLEOTIDE SEQUENCE [LARGE SCALE GENOMIC DNA]</scope>
    <source>
        <strain evidence="10 11">F-392</strain>
    </source>
</reference>
<dbReference type="Pfam" id="PF00512">
    <property type="entry name" value="HisKA"/>
    <property type="match status" value="1"/>
</dbReference>
<sequence length="430" mass="48743">MKLLSKTSLYYVLMSIPLLLLFGFVCYQVITDEVKHSNDELLLNRVHLIEHYLAENDSVSIDFLIKTKEATITKTLKNNFRNGSKIIFSDTLILDKSENEMAPNRMISAFVQGEKANFQIKIWRSTIEYDELIEGILYLLVGILATFFLISLVLNFWISKKMWQPFYTAVNNLEGFRASDNRVPIFEKSTTREFAVLNNSLQKMMGKMITDYNSQKKFTENAAHEIQTPLAVIKSKVDLLIQSENLQENEVDLIVAIDDACAKMSRLNKSLLLLTKIENRQFKSTEMVAVAKVVDASLLLFEDSIANKKINLLHNTTIDLLINMNSDLCLVLINNLVQNAIRHNTIGGSITITTNSNEIIVENTGISQALDTSLVFERFHKSIATDASLGLGLAIAYEIAEVSGLSLHYQFVNDRHCFVLRVLQSQKIFL</sequence>
<evidence type="ECO:0000256" key="6">
    <source>
        <dbReference type="ARBA" id="ARBA00022777"/>
    </source>
</evidence>
<dbReference type="InterPro" id="IPR003661">
    <property type="entry name" value="HisK_dim/P_dom"/>
</dbReference>
<dbReference type="SUPFAM" id="SSF55874">
    <property type="entry name" value="ATPase domain of HSP90 chaperone/DNA topoisomerase II/histidine kinase"/>
    <property type="match status" value="1"/>
</dbReference>
<dbReference type="PANTHER" id="PTHR45436">
    <property type="entry name" value="SENSOR HISTIDINE KINASE YKOH"/>
    <property type="match status" value="1"/>
</dbReference>
<comment type="catalytic activity">
    <reaction evidence="1">
        <text>ATP + protein L-histidine = ADP + protein N-phospho-L-histidine.</text>
        <dbReference type="EC" id="2.7.13.3"/>
    </reaction>
</comment>
<keyword evidence="3" id="KW-0597">Phosphoprotein</keyword>
<feature type="transmembrane region" description="Helical" evidence="8">
    <location>
        <begin position="9"/>
        <end position="30"/>
    </location>
</feature>
<evidence type="ECO:0000256" key="4">
    <source>
        <dbReference type="ARBA" id="ARBA00022679"/>
    </source>
</evidence>
<keyword evidence="6 10" id="KW-0418">Kinase</keyword>
<keyword evidence="11" id="KW-1185">Reference proteome</keyword>
<comment type="caution">
    <text evidence="10">The sequence shown here is derived from an EMBL/GenBank/DDBJ whole genome shotgun (WGS) entry which is preliminary data.</text>
</comment>
<dbReference type="InterPro" id="IPR050428">
    <property type="entry name" value="TCS_sensor_his_kinase"/>
</dbReference>
<dbReference type="SUPFAM" id="SSF47384">
    <property type="entry name" value="Homodimeric domain of signal transducing histidine kinase"/>
    <property type="match status" value="1"/>
</dbReference>
<dbReference type="PROSITE" id="PS50109">
    <property type="entry name" value="HIS_KIN"/>
    <property type="match status" value="1"/>
</dbReference>
<dbReference type="GO" id="GO:0000155">
    <property type="term" value="F:phosphorelay sensor kinase activity"/>
    <property type="evidence" value="ECO:0007669"/>
    <property type="project" value="InterPro"/>
</dbReference>
<evidence type="ECO:0000259" key="9">
    <source>
        <dbReference type="PROSITE" id="PS50109"/>
    </source>
</evidence>
<dbReference type="SMART" id="SM00387">
    <property type="entry name" value="HATPase_c"/>
    <property type="match status" value="1"/>
</dbReference>
<evidence type="ECO:0000256" key="7">
    <source>
        <dbReference type="ARBA" id="ARBA00022989"/>
    </source>
</evidence>
<organism evidence="10 11">
    <name type="scientific">Flavobacterium muglaense</name>
    <dbReference type="NCBI Taxonomy" id="2764716"/>
    <lineage>
        <taxon>Bacteria</taxon>
        <taxon>Pseudomonadati</taxon>
        <taxon>Bacteroidota</taxon>
        <taxon>Flavobacteriia</taxon>
        <taxon>Flavobacteriales</taxon>
        <taxon>Flavobacteriaceae</taxon>
        <taxon>Flavobacterium</taxon>
    </lineage>
</organism>
<dbReference type="AlphaFoldDB" id="A0A923N2D6"/>
<proteinExistence type="predicted"/>
<dbReference type="Pfam" id="PF02518">
    <property type="entry name" value="HATPase_c"/>
    <property type="match status" value="1"/>
</dbReference>
<dbReference type="EMBL" id="JACRUL010000064">
    <property type="protein sequence ID" value="MBC5845992.1"/>
    <property type="molecule type" value="Genomic_DNA"/>
</dbReference>
<dbReference type="SMART" id="SM00388">
    <property type="entry name" value="HisKA"/>
    <property type="match status" value="1"/>
</dbReference>
<keyword evidence="8" id="KW-0472">Membrane</keyword>
<feature type="transmembrane region" description="Helical" evidence="8">
    <location>
        <begin position="136"/>
        <end position="158"/>
    </location>
</feature>
<dbReference type="PANTHER" id="PTHR45436:SF5">
    <property type="entry name" value="SENSOR HISTIDINE KINASE TRCS"/>
    <property type="match status" value="1"/>
</dbReference>
<dbReference type="InterPro" id="IPR036097">
    <property type="entry name" value="HisK_dim/P_sf"/>
</dbReference>
<dbReference type="RefSeq" id="WP_187021248.1">
    <property type="nucleotide sequence ID" value="NZ_JACRUK010000032.1"/>
</dbReference>
<evidence type="ECO:0000256" key="3">
    <source>
        <dbReference type="ARBA" id="ARBA00022553"/>
    </source>
</evidence>
<keyword evidence="4" id="KW-0808">Transferase</keyword>
<dbReference type="Gene3D" id="1.10.287.130">
    <property type="match status" value="1"/>
</dbReference>
<evidence type="ECO:0000256" key="1">
    <source>
        <dbReference type="ARBA" id="ARBA00000085"/>
    </source>
</evidence>
<dbReference type="CDD" id="cd00082">
    <property type="entry name" value="HisKA"/>
    <property type="match status" value="1"/>
</dbReference>